<organism evidence="3 4">
    <name type="scientific">Plasmodium gonderi</name>
    <dbReference type="NCBI Taxonomy" id="77519"/>
    <lineage>
        <taxon>Eukaryota</taxon>
        <taxon>Sar</taxon>
        <taxon>Alveolata</taxon>
        <taxon>Apicomplexa</taxon>
        <taxon>Aconoidasida</taxon>
        <taxon>Haemosporida</taxon>
        <taxon>Plasmodiidae</taxon>
        <taxon>Plasmodium</taxon>
        <taxon>Plasmodium (Plasmodium)</taxon>
    </lineage>
</organism>
<dbReference type="OrthoDB" id="273070at2759"/>
<evidence type="ECO:0000256" key="1">
    <source>
        <dbReference type="SAM" id="MobiDB-lite"/>
    </source>
</evidence>
<dbReference type="OMA" id="FIFCHYC"/>
<feature type="domain" description="FMR1-interacting protein 1 conserved" evidence="2">
    <location>
        <begin position="491"/>
        <end position="538"/>
    </location>
</feature>
<name>A0A1Y1JMB6_PLAGO</name>
<sequence length="674" mass="79905">MNKNANEKNYIGCVGIVKNNYNQLYNGTQSQKMLYGNSITTSINYFGTNQIVKGHGEPWLRSDVEYVQNKPNKNEQNSPRWNPQHERAPSRNFNRNHNKELRRQPGTEMKDVNNQNQIKNNRERNNEKGYTEREGEEIPLLSNENYLENYFSSYTNGYKNDDINNNIGYHYNEDHHNQHTQRGYSFKIPEKEKVIQYNAKSSYKTCDVHDNMKESLLTNVNKNMLYNIENTMCDENNKLNGLYRNRFIHREMQKGEETIYAPQGGYSKSRGVYRNGFFQMSTTNSKPNRKRNIQDMDDPYNENYDKVANKRISNKNFWENGTIADTYEYKNIKNGNTWIMRNSHEVCKNKNDMKHLSSYFFTPQLNSNSVVKDYMNVKKSKNLQGPFHFQNTKYYGDRRENKRNSVITNNSSQVMETTNSRSKMDEGYVKRENDKKIKKENSKLTFCTYCDKNIEDKDLDEHNKSEHIKCPIDNCGQVYNIDDLEFHLLNHMKNEKNEIILNDSKEIEKWIEERKKNYPTRSKIGNIKNNKIAKKKKKKPNCLIEELLFESYCSALGRNIYCKNQSEKSIFVPLLTKLEQNKMHNIYENNYYPIGFNSNGNNYIVNKKKRSRKKLQLIDSLNIHRNSPLLYQLMKKEIYHYEKKLIKCIEYITQSAFFDDSVADIPTKHILELD</sequence>
<dbReference type="RefSeq" id="XP_028544936.1">
    <property type="nucleotide sequence ID" value="XM_028689135.1"/>
</dbReference>
<comment type="caution">
    <text evidence="3">The sequence shown here is derived from an EMBL/GenBank/DDBJ whole genome shotgun (WGS) entry which is preliminary data.</text>
</comment>
<feature type="region of interest" description="Disordered" evidence="1">
    <location>
        <begin position="70"/>
        <end position="136"/>
    </location>
</feature>
<dbReference type="Pfam" id="PF10453">
    <property type="entry name" value="NUFIP1"/>
    <property type="match status" value="1"/>
</dbReference>
<feature type="compositionally biased region" description="Basic and acidic residues" evidence="1">
    <location>
        <begin position="120"/>
        <end position="133"/>
    </location>
</feature>
<dbReference type="AlphaFoldDB" id="A0A1Y1JMB6"/>
<keyword evidence="4" id="KW-1185">Reference proteome</keyword>
<dbReference type="EMBL" id="BDQF01000013">
    <property type="protein sequence ID" value="GAW82347.1"/>
    <property type="molecule type" value="Genomic_DNA"/>
</dbReference>
<evidence type="ECO:0000259" key="2">
    <source>
        <dbReference type="Pfam" id="PF10453"/>
    </source>
</evidence>
<dbReference type="GeneID" id="39749084"/>
<feature type="compositionally biased region" description="Polar residues" evidence="1">
    <location>
        <begin position="70"/>
        <end position="81"/>
    </location>
</feature>
<accession>A0A1Y1JMB6</accession>
<protein>
    <recommendedName>
        <fullName evidence="2">FMR1-interacting protein 1 conserved domain-containing protein</fullName>
    </recommendedName>
</protein>
<reference evidence="4" key="1">
    <citation type="submission" date="2017-04" db="EMBL/GenBank/DDBJ databases">
        <title>Plasmodium gonderi genome.</title>
        <authorList>
            <person name="Arisue N."/>
            <person name="Honma H."/>
            <person name="Kawai S."/>
            <person name="Tougan T."/>
            <person name="Tanabe K."/>
            <person name="Horii T."/>
        </authorList>
    </citation>
    <scope>NUCLEOTIDE SEQUENCE [LARGE SCALE GENOMIC DNA]</scope>
    <source>
        <strain evidence="4">ATCC 30045</strain>
    </source>
</reference>
<dbReference type="InterPro" id="IPR019496">
    <property type="entry name" value="NUFIP1_cons_dom"/>
</dbReference>
<gene>
    <name evidence="3" type="ORF">PGO_123450</name>
</gene>
<dbReference type="Proteomes" id="UP000195521">
    <property type="component" value="Unassembled WGS sequence"/>
</dbReference>
<evidence type="ECO:0000313" key="3">
    <source>
        <dbReference type="EMBL" id="GAW82347.1"/>
    </source>
</evidence>
<proteinExistence type="predicted"/>
<evidence type="ECO:0000313" key="4">
    <source>
        <dbReference type="Proteomes" id="UP000195521"/>
    </source>
</evidence>
<feature type="compositionally biased region" description="Basic and acidic residues" evidence="1">
    <location>
        <begin position="97"/>
        <end position="111"/>
    </location>
</feature>